<evidence type="ECO:0000313" key="3">
    <source>
        <dbReference type="Proteomes" id="UP000676336"/>
    </source>
</evidence>
<protein>
    <submittedName>
        <fullName evidence="2">Uncharacterized protein</fullName>
    </submittedName>
</protein>
<proteinExistence type="predicted"/>
<reference evidence="2" key="1">
    <citation type="submission" date="2021-02" db="EMBL/GenBank/DDBJ databases">
        <authorList>
            <person name="Nowell W R."/>
        </authorList>
    </citation>
    <scope>NUCLEOTIDE SEQUENCE</scope>
</reference>
<accession>A0A8S3KDM1</accession>
<dbReference type="Proteomes" id="UP000676336">
    <property type="component" value="Unassembled WGS sequence"/>
</dbReference>
<feature type="compositionally biased region" description="Polar residues" evidence="1">
    <location>
        <begin position="47"/>
        <end position="56"/>
    </location>
</feature>
<organism evidence="2 3">
    <name type="scientific">Rotaria magnacalcarata</name>
    <dbReference type="NCBI Taxonomy" id="392030"/>
    <lineage>
        <taxon>Eukaryota</taxon>
        <taxon>Metazoa</taxon>
        <taxon>Spiralia</taxon>
        <taxon>Gnathifera</taxon>
        <taxon>Rotifera</taxon>
        <taxon>Eurotatoria</taxon>
        <taxon>Bdelloidea</taxon>
        <taxon>Philodinida</taxon>
        <taxon>Philodinidae</taxon>
        <taxon>Rotaria</taxon>
    </lineage>
</organism>
<gene>
    <name evidence="2" type="ORF">SMN809_LOCUS86055</name>
</gene>
<evidence type="ECO:0000256" key="1">
    <source>
        <dbReference type="SAM" id="MobiDB-lite"/>
    </source>
</evidence>
<dbReference type="AlphaFoldDB" id="A0A8S3KDM1"/>
<evidence type="ECO:0000313" key="2">
    <source>
        <dbReference type="EMBL" id="CAF5229086.1"/>
    </source>
</evidence>
<dbReference type="EMBL" id="CAJOBI010368498">
    <property type="protein sequence ID" value="CAF5229086.1"/>
    <property type="molecule type" value="Genomic_DNA"/>
</dbReference>
<feature type="non-terminal residue" evidence="2">
    <location>
        <position position="1"/>
    </location>
</feature>
<comment type="caution">
    <text evidence="2">The sequence shown here is derived from an EMBL/GenBank/DDBJ whole genome shotgun (WGS) entry which is preliminary data.</text>
</comment>
<name>A0A8S3KDM1_9BILA</name>
<feature type="region of interest" description="Disordered" evidence="1">
    <location>
        <begin position="31"/>
        <end position="56"/>
    </location>
</feature>
<sequence>THIFIGCVFTSALKNDPNVEHLLKEFVNSNKKNKPLEDTTETENDSDSVLSTINLK</sequence>